<dbReference type="PANTHER" id="PTHR24229:SF40">
    <property type="entry name" value="ALLATOSTATIN C RECEPTOR 1-RELATED"/>
    <property type="match status" value="1"/>
</dbReference>
<dbReference type="PRINTS" id="PR00237">
    <property type="entry name" value="GPCRRHODOPSN"/>
</dbReference>
<feature type="transmembrane region" description="Helical" evidence="10">
    <location>
        <begin position="210"/>
        <end position="231"/>
    </location>
</feature>
<keyword evidence="12" id="KW-1185">Reference proteome</keyword>
<accession>A0ABM1NBR4</accession>
<feature type="domain" description="G-protein coupled receptors family 1 profile" evidence="11">
    <location>
        <begin position="171"/>
        <end position="260"/>
    </location>
</feature>
<evidence type="ECO:0000259" key="11">
    <source>
        <dbReference type="PROSITE" id="PS50262"/>
    </source>
</evidence>
<evidence type="ECO:0000256" key="4">
    <source>
        <dbReference type="ARBA" id="ARBA00022692"/>
    </source>
</evidence>
<evidence type="ECO:0000256" key="2">
    <source>
        <dbReference type="ARBA" id="ARBA00010663"/>
    </source>
</evidence>
<evidence type="ECO:0000256" key="6">
    <source>
        <dbReference type="ARBA" id="ARBA00023040"/>
    </source>
</evidence>
<evidence type="ECO:0000256" key="5">
    <source>
        <dbReference type="ARBA" id="ARBA00022989"/>
    </source>
</evidence>
<dbReference type="SUPFAM" id="SSF81321">
    <property type="entry name" value="Family A G protein-coupled receptor-like"/>
    <property type="match status" value="1"/>
</dbReference>
<protein>
    <submittedName>
        <fullName evidence="13 14">Somatostatin receptor type 1-like</fullName>
    </submittedName>
</protein>
<evidence type="ECO:0000256" key="10">
    <source>
        <dbReference type="SAM" id="Phobius"/>
    </source>
</evidence>
<dbReference type="InterPro" id="IPR000276">
    <property type="entry name" value="GPCR_Rhodpsn"/>
</dbReference>
<dbReference type="PROSITE" id="PS50262">
    <property type="entry name" value="G_PROTEIN_RECEP_F1_2"/>
    <property type="match status" value="1"/>
</dbReference>
<dbReference type="Gene3D" id="1.20.1070.10">
    <property type="entry name" value="Rhodopsin 7-helix transmembrane proteins"/>
    <property type="match status" value="1"/>
</dbReference>
<feature type="transmembrane region" description="Helical" evidence="10">
    <location>
        <begin position="141"/>
        <end position="163"/>
    </location>
</feature>
<feature type="transmembrane region" description="Helical" evidence="10">
    <location>
        <begin position="109"/>
        <end position="129"/>
    </location>
</feature>
<keyword evidence="9" id="KW-0807">Transducer</keyword>
<dbReference type="PANTHER" id="PTHR24229">
    <property type="entry name" value="NEUROPEPTIDES RECEPTOR"/>
    <property type="match status" value="1"/>
</dbReference>
<evidence type="ECO:0000313" key="14">
    <source>
        <dbReference type="RefSeq" id="XP_017784264.1"/>
    </source>
</evidence>
<evidence type="ECO:0000256" key="7">
    <source>
        <dbReference type="ARBA" id="ARBA00023136"/>
    </source>
</evidence>
<proteinExistence type="inferred from homology"/>
<reference evidence="13 14" key="1">
    <citation type="submission" date="2025-05" db="UniProtKB">
        <authorList>
            <consortium name="RefSeq"/>
        </authorList>
    </citation>
    <scope>IDENTIFICATION</scope>
    <source>
        <tissue evidence="13 14">Whole Larva</tissue>
    </source>
</reference>
<name>A0ABM1NBR4_NICVS</name>
<feature type="transmembrane region" description="Helical" evidence="10">
    <location>
        <begin position="34"/>
        <end position="54"/>
    </location>
</feature>
<feature type="transmembrane region" description="Helical" evidence="10">
    <location>
        <begin position="169"/>
        <end position="189"/>
    </location>
</feature>
<evidence type="ECO:0000256" key="1">
    <source>
        <dbReference type="ARBA" id="ARBA00004651"/>
    </source>
</evidence>
<dbReference type="RefSeq" id="XP_017784264.1">
    <property type="nucleotide sequence ID" value="XM_017928775.1"/>
</dbReference>
<keyword evidence="8" id="KW-0675">Receptor</keyword>
<dbReference type="RefSeq" id="XP_017784258.1">
    <property type="nucleotide sequence ID" value="XM_017928769.1"/>
</dbReference>
<feature type="transmembrane region" description="Helical" evidence="10">
    <location>
        <begin position="237"/>
        <end position="259"/>
    </location>
</feature>
<comment type="subcellular location">
    <subcellularLocation>
        <location evidence="1">Cell membrane</location>
        <topology evidence="1">Multi-pass membrane protein</topology>
    </subcellularLocation>
</comment>
<keyword evidence="4 10" id="KW-0812">Transmembrane</keyword>
<organism evidence="12 14">
    <name type="scientific">Nicrophorus vespilloides</name>
    <name type="common">Boreal carrion beetle</name>
    <dbReference type="NCBI Taxonomy" id="110193"/>
    <lineage>
        <taxon>Eukaryota</taxon>
        <taxon>Metazoa</taxon>
        <taxon>Ecdysozoa</taxon>
        <taxon>Arthropoda</taxon>
        <taxon>Hexapoda</taxon>
        <taxon>Insecta</taxon>
        <taxon>Pterygota</taxon>
        <taxon>Neoptera</taxon>
        <taxon>Endopterygota</taxon>
        <taxon>Coleoptera</taxon>
        <taxon>Polyphaga</taxon>
        <taxon>Staphyliniformia</taxon>
        <taxon>Silphidae</taxon>
        <taxon>Nicrophorinae</taxon>
        <taxon>Nicrophorus</taxon>
    </lineage>
</organism>
<keyword evidence="7 10" id="KW-0472">Membrane</keyword>
<evidence type="ECO:0000256" key="9">
    <source>
        <dbReference type="ARBA" id="ARBA00023224"/>
    </source>
</evidence>
<keyword evidence="5 10" id="KW-1133">Transmembrane helix</keyword>
<gene>
    <name evidence="13 14" type="primary">LOC108567947</name>
</gene>
<evidence type="ECO:0000313" key="12">
    <source>
        <dbReference type="Proteomes" id="UP000695000"/>
    </source>
</evidence>
<dbReference type="GeneID" id="108567947"/>
<feature type="transmembrane region" description="Helical" evidence="10">
    <location>
        <begin position="66"/>
        <end position="89"/>
    </location>
</feature>
<keyword evidence="6" id="KW-0297">G-protein coupled receptor</keyword>
<keyword evidence="3" id="KW-1003">Cell membrane</keyword>
<evidence type="ECO:0000256" key="3">
    <source>
        <dbReference type="ARBA" id="ARBA00022475"/>
    </source>
</evidence>
<dbReference type="Proteomes" id="UP000695000">
    <property type="component" value="Unplaced"/>
</dbReference>
<evidence type="ECO:0000256" key="8">
    <source>
        <dbReference type="ARBA" id="ARBA00023170"/>
    </source>
</evidence>
<sequence length="304" mass="35450">MDYDVISNFSLDYYQNASQAITPEESMSMILHEIVFSIICLVGIVADGLIIYILNRLKNMKGATNVYIINWLISDTFYLILTPCFYRIFSALEDLFIGEEIVCVSFEMASMLQVTTIAFIGVICMNWYLDVFEVRVPSGRLYPYVILVVWLMAFSGIVTLSSLCIEFKYSLISHYLLFFGYAALMVLVLSMHWTRYVTKDRPHEMFNMNLNLVSVYVICWFPSWICLLVSVAENYSVLYYLSIVAACLGYLNPLFNLYIFARCNRNFRMCLLQIFRCINRDYYSMEQEYLEPSEDLLNRVYSVA</sequence>
<evidence type="ECO:0000313" key="13">
    <source>
        <dbReference type="RefSeq" id="XP_017784258.1"/>
    </source>
</evidence>
<dbReference type="InterPro" id="IPR017452">
    <property type="entry name" value="GPCR_Rhodpsn_7TM"/>
</dbReference>
<comment type="similarity">
    <text evidence="2">Belongs to the G-protein coupled receptor 1 family.</text>
</comment>